<accession>A0A0V1CWQ8</accession>
<feature type="non-terminal residue" evidence="1">
    <location>
        <position position="1"/>
    </location>
</feature>
<proteinExistence type="predicted"/>
<organism evidence="1 2">
    <name type="scientific">Trichinella britovi</name>
    <name type="common">Parasitic roundworm</name>
    <dbReference type="NCBI Taxonomy" id="45882"/>
    <lineage>
        <taxon>Eukaryota</taxon>
        <taxon>Metazoa</taxon>
        <taxon>Ecdysozoa</taxon>
        <taxon>Nematoda</taxon>
        <taxon>Enoplea</taxon>
        <taxon>Dorylaimia</taxon>
        <taxon>Trichinellida</taxon>
        <taxon>Trichinellidae</taxon>
        <taxon>Trichinella</taxon>
    </lineage>
</organism>
<keyword evidence="2" id="KW-1185">Reference proteome</keyword>
<sequence length="95" mass="10881">LTIVKILFTQCTEKKLQDAPTYVALVSLIAGLRRAVRLQWLFHCDHDHGIIFKTTLLFVCYFLFLQINSCAFGETTSLRLKSRTVIDGYLENGLE</sequence>
<evidence type="ECO:0000313" key="2">
    <source>
        <dbReference type="Proteomes" id="UP000054653"/>
    </source>
</evidence>
<dbReference type="Proteomes" id="UP000054653">
    <property type="component" value="Unassembled WGS sequence"/>
</dbReference>
<protein>
    <submittedName>
        <fullName evidence="1">Uncharacterized protein</fullName>
    </submittedName>
</protein>
<dbReference type="EMBL" id="JYDI01000083">
    <property type="protein sequence ID" value="KRY53606.1"/>
    <property type="molecule type" value="Genomic_DNA"/>
</dbReference>
<dbReference type="OrthoDB" id="5934320at2759"/>
<comment type="caution">
    <text evidence="1">The sequence shown here is derived from an EMBL/GenBank/DDBJ whole genome shotgun (WGS) entry which is preliminary data.</text>
</comment>
<evidence type="ECO:0000313" key="1">
    <source>
        <dbReference type="EMBL" id="KRY53606.1"/>
    </source>
</evidence>
<name>A0A0V1CWQ8_TRIBR</name>
<gene>
    <name evidence="1" type="ORF">T03_3865</name>
</gene>
<reference evidence="1 2" key="1">
    <citation type="submission" date="2015-01" db="EMBL/GenBank/DDBJ databases">
        <title>Evolution of Trichinella species and genotypes.</title>
        <authorList>
            <person name="Korhonen P.K."/>
            <person name="Edoardo P."/>
            <person name="Giuseppe L.R."/>
            <person name="Gasser R.B."/>
        </authorList>
    </citation>
    <scope>NUCLEOTIDE SEQUENCE [LARGE SCALE GENOMIC DNA]</scope>
    <source>
        <strain evidence="1">ISS120</strain>
    </source>
</reference>
<dbReference type="AlphaFoldDB" id="A0A0V1CWQ8"/>